<accession>A0A382GMV5</accession>
<dbReference type="Gene3D" id="3.40.50.300">
    <property type="entry name" value="P-loop containing nucleotide triphosphate hydrolases"/>
    <property type="match status" value="1"/>
</dbReference>
<proteinExistence type="predicted"/>
<dbReference type="InterPro" id="IPR027417">
    <property type="entry name" value="P-loop_NTPase"/>
</dbReference>
<sequence length="79" mass="8390">VDSLLEEKGKVQVQGVSKLFGKTIALKNIDLIVEPGEFLTLLGPSGCGKTTLLRLISGLEEPTTGEILINGSKMNEIPP</sequence>
<dbReference type="PANTHER" id="PTHR42781:SF4">
    <property type="entry name" value="SPERMIDINE_PUTRESCINE IMPORT ATP-BINDING PROTEIN POTA"/>
    <property type="match status" value="1"/>
</dbReference>
<name>A0A382GMV5_9ZZZZ</name>
<dbReference type="AlphaFoldDB" id="A0A382GMV5"/>
<gene>
    <name evidence="3" type="ORF">METZ01_LOCUS228335</name>
</gene>
<dbReference type="Pfam" id="PF00005">
    <property type="entry name" value="ABC_tran"/>
    <property type="match status" value="1"/>
</dbReference>
<evidence type="ECO:0000256" key="1">
    <source>
        <dbReference type="ARBA" id="ARBA00022448"/>
    </source>
</evidence>
<dbReference type="PANTHER" id="PTHR42781">
    <property type="entry name" value="SPERMIDINE/PUTRESCINE IMPORT ATP-BINDING PROTEIN POTA"/>
    <property type="match status" value="1"/>
</dbReference>
<reference evidence="3" key="1">
    <citation type="submission" date="2018-05" db="EMBL/GenBank/DDBJ databases">
        <authorList>
            <person name="Lanie J.A."/>
            <person name="Ng W.-L."/>
            <person name="Kazmierczak K.M."/>
            <person name="Andrzejewski T.M."/>
            <person name="Davidsen T.M."/>
            <person name="Wayne K.J."/>
            <person name="Tettelin H."/>
            <person name="Glass J.I."/>
            <person name="Rusch D."/>
            <person name="Podicherti R."/>
            <person name="Tsui H.-C.T."/>
            <person name="Winkler M.E."/>
        </authorList>
    </citation>
    <scope>NUCLEOTIDE SEQUENCE</scope>
</reference>
<evidence type="ECO:0000259" key="2">
    <source>
        <dbReference type="Pfam" id="PF00005"/>
    </source>
</evidence>
<dbReference type="InterPro" id="IPR050093">
    <property type="entry name" value="ABC_SmlMolc_Importer"/>
</dbReference>
<dbReference type="InterPro" id="IPR003439">
    <property type="entry name" value="ABC_transporter-like_ATP-bd"/>
</dbReference>
<dbReference type="GO" id="GO:0016887">
    <property type="term" value="F:ATP hydrolysis activity"/>
    <property type="evidence" value="ECO:0007669"/>
    <property type="project" value="InterPro"/>
</dbReference>
<evidence type="ECO:0000313" key="3">
    <source>
        <dbReference type="EMBL" id="SVB75481.1"/>
    </source>
</evidence>
<protein>
    <recommendedName>
        <fullName evidence="2">ABC transporter domain-containing protein</fullName>
    </recommendedName>
</protein>
<organism evidence="3">
    <name type="scientific">marine metagenome</name>
    <dbReference type="NCBI Taxonomy" id="408172"/>
    <lineage>
        <taxon>unclassified sequences</taxon>
        <taxon>metagenomes</taxon>
        <taxon>ecological metagenomes</taxon>
    </lineage>
</organism>
<feature type="non-terminal residue" evidence="3">
    <location>
        <position position="79"/>
    </location>
</feature>
<dbReference type="EMBL" id="UINC01055980">
    <property type="protein sequence ID" value="SVB75481.1"/>
    <property type="molecule type" value="Genomic_DNA"/>
</dbReference>
<keyword evidence="1" id="KW-0813">Transport</keyword>
<dbReference type="SUPFAM" id="SSF52540">
    <property type="entry name" value="P-loop containing nucleoside triphosphate hydrolases"/>
    <property type="match status" value="1"/>
</dbReference>
<feature type="domain" description="ABC transporter" evidence="2">
    <location>
        <begin position="26"/>
        <end position="76"/>
    </location>
</feature>
<dbReference type="GO" id="GO:0005524">
    <property type="term" value="F:ATP binding"/>
    <property type="evidence" value="ECO:0007669"/>
    <property type="project" value="InterPro"/>
</dbReference>
<feature type="non-terminal residue" evidence="3">
    <location>
        <position position="1"/>
    </location>
</feature>